<dbReference type="AlphaFoldDB" id="A0A1U8BRT7"/>
<dbReference type="Pfam" id="PF04098">
    <property type="entry name" value="Rad52_Rad22"/>
    <property type="match status" value="1"/>
</dbReference>
<keyword evidence="4" id="KW-0234">DNA repair</keyword>
<evidence type="ECO:0000256" key="6">
    <source>
        <dbReference type="ARBA" id="ARBA00066262"/>
    </source>
</evidence>
<dbReference type="KEGG" id="maua:101824397"/>
<dbReference type="STRING" id="10036.ENSMAUP00000018819"/>
<dbReference type="InterPro" id="IPR004585">
    <property type="entry name" value="DNA_recomb/repair_Rad52"/>
</dbReference>
<keyword evidence="2" id="KW-0227">DNA damage</keyword>
<organism evidence="9 10">
    <name type="scientific">Mesocricetus auratus</name>
    <name type="common">Golden hamster</name>
    <dbReference type="NCBI Taxonomy" id="10036"/>
    <lineage>
        <taxon>Eukaryota</taxon>
        <taxon>Metazoa</taxon>
        <taxon>Chordata</taxon>
        <taxon>Craniata</taxon>
        <taxon>Vertebrata</taxon>
        <taxon>Euteleostomi</taxon>
        <taxon>Mammalia</taxon>
        <taxon>Eutheria</taxon>
        <taxon>Euarchontoglires</taxon>
        <taxon>Glires</taxon>
        <taxon>Rodentia</taxon>
        <taxon>Myomorpha</taxon>
        <taxon>Muroidea</taxon>
        <taxon>Cricetidae</taxon>
        <taxon>Cricetinae</taxon>
        <taxon>Mesocricetus</taxon>
    </lineage>
</organism>
<evidence type="ECO:0000256" key="4">
    <source>
        <dbReference type="ARBA" id="ARBA00023204"/>
    </source>
</evidence>
<dbReference type="OrthoDB" id="206565at2759"/>
<dbReference type="RefSeq" id="XP_040593362.1">
    <property type="nucleotide sequence ID" value="XM_040737428.1"/>
</dbReference>
<dbReference type="eggNOG" id="KOG4141">
    <property type="taxonomic scope" value="Eukaryota"/>
</dbReference>
<dbReference type="CTD" id="5893"/>
<evidence type="ECO:0000313" key="11">
    <source>
        <dbReference type="RefSeq" id="XP_021080416.2"/>
    </source>
</evidence>
<evidence type="ECO:0000256" key="8">
    <source>
        <dbReference type="SAM" id="MobiDB-lite"/>
    </source>
</evidence>
<keyword evidence="3" id="KW-0233">DNA recombination</keyword>
<feature type="region of interest" description="Disordered" evidence="8">
    <location>
        <begin position="196"/>
        <end position="239"/>
    </location>
</feature>
<dbReference type="GO" id="GO:0006312">
    <property type="term" value="P:mitotic recombination"/>
    <property type="evidence" value="ECO:0007669"/>
    <property type="project" value="TreeGrafter"/>
</dbReference>
<feature type="region of interest" description="Disordered" evidence="8">
    <location>
        <begin position="385"/>
        <end position="420"/>
    </location>
</feature>
<evidence type="ECO:0000256" key="3">
    <source>
        <dbReference type="ARBA" id="ARBA00023172"/>
    </source>
</evidence>
<dbReference type="GeneID" id="101824397"/>
<keyword evidence="9" id="KW-1185">Reference proteome</keyword>
<name>A0A1U8BRT7_MESAU</name>
<dbReference type="InterPro" id="IPR042525">
    <property type="entry name" value="Rad52_Rad59_Rad22_sf"/>
</dbReference>
<dbReference type="InterPro" id="IPR007232">
    <property type="entry name" value="Rad52_Rad59_Rad22"/>
</dbReference>
<feature type="compositionally biased region" description="Basic and acidic residues" evidence="8">
    <location>
        <begin position="408"/>
        <end position="420"/>
    </location>
</feature>
<comment type="subunit">
    <text evidence="6">The full-length protein forms heptameric rings. Interacts with ABL1. Interacts with RPA2; the interaction is direct and associates RAD52 with the RPA complex. Interacts with RAD51AP1.</text>
</comment>
<dbReference type="Proteomes" id="UP000886700">
    <property type="component" value="Unplaced"/>
</dbReference>
<evidence type="ECO:0000256" key="5">
    <source>
        <dbReference type="ARBA" id="ARBA00053354"/>
    </source>
</evidence>
<dbReference type="FunFam" id="3.30.390.80:FF:000001">
    <property type="entry name" value="DNA repair protein RAD52 homolog"/>
    <property type="match status" value="1"/>
</dbReference>
<dbReference type="InterPro" id="IPR041247">
    <property type="entry name" value="Rad52_fam"/>
</dbReference>
<evidence type="ECO:0000256" key="2">
    <source>
        <dbReference type="ARBA" id="ARBA00022763"/>
    </source>
</evidence>
<evidence type="ECO:0000313" key="12">
    <source>
        <dbReference type="RefSeq" id="XP_040593362.1"/>
    </source>
</evidence>
<comment type="function">
    <text evidence="5">Involved in double-stranded break repair. Plays a central role in genetic recombination and DNA repair by promoting the annealing of complementary single-stranded DNA and by stimulation of the RAD51 recombinase.</text>
</comment>
<dbReference type="SUPFAM" id="SSF54768">
    <property type="entry name" value="dsRNA-binding domain-like"/>
    <property type="match status" value="1"/>
</dbReference>
<sequence>MAGAEEMVNGGCDVHPPFAGAKSVLCFGQSQYTAEEYQAIQRALRQRLGPEYISSRMAGGGQKVCYIEGHRVINLANEMFGYNGWAHSITQQNVDFVDLNNGKFYVGVCAFVRVQLKDGSYHEDVGYGVSEGLRSKALSLEKARKEAVTDGLKRALRSFGNALGNCILDKDYLRSLNKLPRQLPLEVDLTKAKREDFEPSVEQARYNSCRQNEAPGPPKPQEATSPCRPNHPHDSDIRLQGVKDCSSSCSLAAPVVESDAIHQRKLRKLRQKQLQQQFRQQMEMHQQGHTHAAEVEAERVAVLPDPPPKHSTPTTAASELLREKAVVPENPEDNLEMWDLTPDLEDIIKPLSRPEPPQTSATRAFNNQVIQDGVLHSLCHQMPPEKHEAGHLQTCSTHQHVLGNSHRKSQDLKKRKLDPS</sequence>
<dbReference type="GO" id="GO:0000730">
    <property type="term" value="P:DNA recombinase assembly"/>
    <property type="evidence" value="ECO:0007669"/>
    <property type="project" value="InterPro"/>
</dbReference>
<protein>
    <recommendedName>
        <fullName evidence="7">DNA repair protein RAD52 homolog</fullName>
    </recommendedName>
</protein>
<dbReference type="PANTHER" id="PTHR12132">
    <property type="entry name" value="DNA REPAIR AND RECOMBINATION PROTEIN RAD52, RAD59"/>
    <property type="match status" value="1"/>
</dbReference>
<dbReference type="GO" id="GO:0005634">
    <property type="term" value="C:nucleus"/>
    <property type="evidence" value="ECO:0007669"/>
    <property type="project" value="InterPro"/>
</dbReference>
<evidence type="ECO:0000313" key="10">
    <source>
        <dbReference type="RefSeq" id="XP_012965957.1"/>
    </source>
</evidence>
<gene>
    <name evidence="10 11 12" type="primary">Rad52</name>
</gene>
<dbReference type="Gene3D" id="3.30.390.80">
    <property type="entry name" value="DNA repair protein Rad52/59/22"/>
    <property type="match status" value="1"/>
</dbReference>
<dbReference type="RefSeq" id="XP_021080416.2">
    <property type="nucleotide sequence ID" value="XM_021224757.2"/>
</dbReference>
<reference evidence="10" key="1">
    <citation type="submission" date="2025-04" db="UniProtKB">
        <authorList>
            <consortium name="RefSeq"/>
        </authorList>
    </citation>
    <scope>IDENTIFICATION</scope>
    <source>
        <tissue evidence="11 12">Liver</tissue>
    </source>
</reference>
<evidence type="ECO:0000256" key="1">
    <source>
        <dbReference type="ARBA" id="ARBA00006638"/>
    </source>
</evidence>
<evidence type="ECO:0000256" key="7">
    <source>
        <dbReference type="ARBA" id="ARBA00073403"/>
    </source>
</evidence>
<accession>A0A1U8BRT7</accession>
<dbReference type="GO" id="GO:0034599">
    <property type="term" value="P:cellular response to oxidative stress"/>
    <property type="evidence" value="ECO:0007669"/>
    <property type="project" value="UniProtKB-ARBA"/>
</dbReference>
<comment type="similarity">
    <text evidence="1">Belongs to the RAD52 family.</text>
</comment>
<dbReference type="RefSeq" id="XP_012965957.1">
    <property type="nucleotide sequence ID" value="XM_013110503.2"/>
</dbReference>
<dbReference type="NCBIfam" id="TIGR00607">
    <property type="entry name" value="rad52"/>
    <property type="match status" value="1"/>
</dbReference>
<evidence type="ECO:0000313" key="9">
    <source>
        <dbReference type="Proteomes" id="UP000886700"/>
    </source>
</evidence>
<dbReference type="GO" id="GO:0010792">
    <property type="term" value="P:DNA double-strand break processing involved in repair via single-strand annealing"/>
    <property type="evidence" value="ECO:0007669"/>
    <property type="project" value="UniProtKB-ARBA"/>
</dbReference>
<proteinExistence type="inferred from homology"/>
<dbReference type="PANTHER" id="PTHR12132:SF1">
    <property type="entry name" value="DNA REPAIR PROTEIN RAD52 HOMOLOG"/>
    <property type="match status" value="1"/>
</dbReference>